<evidence type="ECO:0000256" key="1">
    <source>
        <dbReference type="SAM" id="Phobius"/>
    </source>
</evidence>
<dbReference type="EMBL" id="CP060787">
    <property type="protein sequence ID" value="QNP54474.1"/>
    <property type="molecule type" value="Genomic_DNA"/>
</dbReference>
<keyword evidence="1" id="KW-1133">Transmembrane helix</keyword>
<feature type="transmembrane region" description="Helical" evidence="1">
    <location>
        <begin position="113"/>
        <end position="134"/>
    </location>
</feature>
<sequence>MRIHRSTLLDCSLEQAWQAVLQPRLLFYVAWPVLRFRPVTPPQLPDTWQDGNYLVRLYLGGWLPLGTQWMVISQDATRFWLRDNGHGPLARGWDHHITLRPTGAGQTWYTDEVTIHAGLLTPLVTGFAAGFYWWRQRRWVRLVRRGFAF</sequence>
<evidence type="ECO:0000313" key="2">
    <source>
        <dbReference type="EMBL" id="QNP54474.1"/>
    </source>
</evidence>
<keyword evidence="3" id="KW-1185">Reference proteome</keyword>
<organism evidence="2 3">
    <name type="scientific">Hymenobacter qilianensis</name>
    <dbReference type="NCBI Taxonomy" id="1385715"/>
    <lineage>
        <taxon>Bacteria</taxon>
        <taxon>Pseudomonadati</taxon>
        <taxon>Bacteroidota</taxon>
        <taxon>Cytophagia</taxon>
        <taxon>Cytophagales</taxon>
        <taxon>Hymenobacteraceae</taxon>
        <taxon>Hymenobacter</taxon>
    </lineage>
</organism>
<keyword evidence="2" id="KW-0614">Plasmid</keyword>
<proteinExistence type="predicted"/>
<accession>A0A7H0H1Q8</accession>
<reference evidence="2 3" key="1">
    <citation type="submission" date="2020-08" db="EMBL/GenBank/DDBJ databases">
        <title>Genome sequence of Hymenobacter qilianensis JCM 19763T.</title>
        <authorList>
            <person name="Hyun D.-W."/>
            <person name="Bae J.-W."/>
        </authorList>
    </citation>
    <scope>NUCLEOTIDE SEQUENCE [LARGE SCALE GENOMIC DNA]</scope>
    <source>
        <strain evidence="2 3">JCM 19763</strain>
        <plasmid evidence="2 3">p_unnamed3</plasmid>
    </source>
</reference>
<protein>
    <recommendedName>
        <fullName evidence="4">SRPBCC family protein</fullName>
    </recommendedName>
</protein>
<name>A0A7H0H1Q8_9BACT</name>
<dbReference type="SUPFAM" id="SSF55961">
    <property type="entry name" value="Bet v1-like"/>
    <property type="match status" value="1"/>
</dbReference>
<evidence type="ECO:0000313" key="3">
    <source>
        <dbReference type="Proteomes" id="UP000516093"/>
    </source>
</evidence>
<dbReference type="InterPro" id="IPR023393">
    <property type="entry name" value="START-like_dom_sf"/>
</dbReference>
<geneLocation type="plasmid" evidence="2 3">
    <name>p_unnamed3</name>
</geneLocation>
<gene>
    <name evidence="2" type="ORF">H9L05_22505</name>
</gene>
<keyword evidence="1" id="KW-0812">Transmembrane</keyword>
<dbReference type="Proteomes" id="UP000516093">
    <property type="component" value="Plasmid p_unnamed3"/>
</dbReference>
<keyword evidence="1" id="KW-0472">Membrane</keyword>
<dbReference type="KEGG" id="hqi:H9L05_22505"/>
<evidence type="ECO:0008006" key="4">
    <source>
        <dbReference type="Google" id="ProtNLM"/>
    </source>
</evidence>
<dbReference type="Gene3D" id="3.30.530.20">
    <property type="match status" value="1"/>
</dbReference>
<dbReference type="AlphaFoldDB" id="A0A7H0H1Q8"/>